<organism evidence="2">
    <name type="scientific">termite gut metagenome</name>
    <dbReference type="NCBI Taxonomy" id="433724"/>
    <lineage>
        <taxon>unclassified sequences</taxon>
        <taxon>metagenomes</taxon>
        <taxon>organismal metagenomes</taxon>
    </lineage>
</organism>
<dbReference type="Pfam" id="PF10995">
    <property type="entry name" value="CBP_BcsE"/>
    <property type="match status" value="1"/>
</dbReference>
<dbReference type="NCBIfam" id="TIGR03369">
    <property type="entry name" value="cellulose_bcsE"/>
    <property type="match status" value="1"/>
</dbReference>
<evidence type="ECO:0000313" key="2">
    <source>
        <dbReference type="EMBL" id="CCO21637.1"/>
    </source>
</evidence>
<name>S0DEI7_9ZZZZ</name>
<gene>
    <name evidence="2" type="ORF">BN138_825</name>
</gene>
<dbReference type="EMBL" id="HF548313">
    <property type="protein sequence ID" value="CCO21637.1"/>
    <property type="molecule type" value="Genomic_DNA"/>
</dbReference>
<dbReference type="AlphaFoldDB" id="S0DEI7"/>
<reference evidence="2" key="2">
    <citation type="journal article" date="2013" name="Biotechnol. Biofuels">
        <title>Mining for hemicellulases in the fungus-growing termite Pseudacanthotermes militaris using functional metagenomics.</title>
        <authorList>
            <person name="Bastien G."/>
            <person name="Arnal G."/>
            <person name="Bozonnet S."/>
            <person name="Laguerre S."/>
            <person name="Ferreira F."/>
            <person name="Faure R."/>
            <person name="Henrissat B."/>
            <person name="Lefevre F."/>
            <person name="Robe P."/>
            <person name="Bouchez O."/>
            <person name="Noirot C."/>
            <person name="Dumon C."/>
            <person name="O'Donohue M."/>
        </authorList>
    </citation>
    <scope>NUCLEOTIDE SEQUENCE</scope>
</reference>
<sequence>MHARDTVEPVFTLGIQSLWDEVSHMPSGGVWWVNTDRREDAIALLNQTLSAQPKDARVGAIVMGDKPQSLVKLNPSHGPEKIRLFSMPKNENSLHWLHRDLLCSLEPAGYLFILLCSENVWQNISPERLRTWLNSIERWAKYYRCSLLVLNPESNADSRLSLLLGQHRALSGLASLRYQLDSHLFDIAFWANEKGVSARQQLEVKYSDHQWQLAEKEEAVVQPRSDEKDVISVESTLEGAPPLSEYWSTYETNDAAFNAARSSQAATIIFAVQQTSQIEQLARFIHSLRRQRGSALKIVVREIIACLRTTDERLLLGCGANLVVPWNTPLSRFLTLTESVQKQQFQRHVPDEIEPLLSMTQPLKLRGYQKWDIFCEAVHNMMNNPLLPPDNRGVMVALRPVPGLRVEQALTLCRPNRLGDIMTIGDNRLVLFLSFCRFNDLDTALNHIFPLPTGDIFSNRMIWSEDKQITAEIVQMRAVTADRWTAPLPLTQGKNEIMNATHDGRSWRRYPQPHRLADAQGDNQQ</sequence>
<reference evidence="2" key="1">
    <citation type="submission" date="2012-10" db="EMBL/GenBank/DDBJ databases">
        <authorList>
            <person name="Sandrine L."/>
        </authorList>
    </citation>
    <scope>NUCLEOTIDE SEQUENCE</scope>
</reference>
<dbReference type="InterPro" id="IPR017745">
    <property type="entry name" value="BcsE"/>
</dbReference>
<dbReference type="GO" id="GO:0035438">
    <property type="term" value="F:cyclic-di-GMP binding"/>
    <property type="evidence" value="ECO:0007669"/>
    <property type="project" value="InterPro"/>
</dbReference>
<feature type="region of interest" description="Disordered" evidence="1">
    <location>
        <begin position="503"/>
        <end position="525"/>
    </location>
</feature>
<accession>S0DEI7</accession>
<protein>
    <submittedName>
        <fullName evidence="2">Putative cellulose synthase operon protein</fullName>
    </submittedName>
</protein>
<proteinExistence type="predicted"/>
<evidence type="ECO:0000256" key="1">
    <source>
        <dbReference type="SAM" id="MobiDB-lite"/>
    </source>
</evidence>